<feature type="transmembrane region" description="Helical" evidence="1">
    <location>
        <begin position="301"/>
        <end position="321"/>
    </location>
</feature>
<feature type="transmembrane region" description="Helical" evidence="1">
    <location>
        <begin position="55"/>
        <end position="76"/>
    </location>
</feature>
<feature type="transmembrane region" description="Helical" evidence="1">
    <location>
        <begin position="15"/>
        <end position="35"/>
    </location>
</feature>
<dbReference type="PANTHER" id="PTHR35402">
    <property type="entry name" value="INTEGRAL MEMBRANE PROTEIN-RELATED"/>
    <property type="match status" value="1"/>
</dbReference>
<evidence type="ECO:0000256" key="1">
    <source>
        <dbReference type="SAM" id="Phobius"/>
    </source>
</evidence>
<feature type="transmembrane region" description="Helical" evidence="1">
    <location>
        <begin position="277"/>
        <end position="295"/>
    </location>
</feature>
<dbReference type="PANTHER" id="PTHR35402:SF1">
    <property type="entry name" value="TYPE II SECRETION SYSTEM PROTEIN GSPF DOMAIN-CONTAINING PROTEIN"/>
    <property type="match status" value="1"/>
</dbReference>
<dbReference type="AlphaFoldDB" id="A0A832CU24"/>
<name>A0A832CU24_9CREN</name>
<feature type="transmembrane region" description="Helical" evidence="1">
    <location>
        <begin position="333"/>
        <end position="350"/>
    </location>
</feature>
<comment type="caution">
    <text evidence="2">The sequence shown here is derived from an EMBL/GenBank/DDBJ whole genome shotgun (WGS) entry which is preliminary data.</text>
</comment>
<feature type="transmembrane region" description="Helical" evidence="1">
    <location>
        <begin position="356"/>
        <end position="373"/>
    </location>
</feature>
<feature type="transmembrane region" description="Helical" evidence="1">
    <location>
        <begin position="496"/>
        <end position="512"/>
    </location>
</feature>
<feature type="transmembrane region" description="Helical" evidence="1">
    <location>
        <begin position="563"/>
        <end position="582"/>
    </location>
</feature>
<accession>A0A832CU24</accession>
<reference evidence="2" key="1">
    <citation type="journal article" date="2020" name="mSystems">
        <title>Genome- and Community-Level Interaction Insights into Carbon Utilization and Element Cycling Functions of Hydrothermarchaeota in Hydrothermal Sediment.</title>
        <authorList>
            <person name="Zhou Z."/>
            <person name="Liu Y."/>
            <person name="Xu W."/>
            <person name="Pan J."/>
            <person name="Luo Z.H."/>
            <person name="Li M."/>
        </authorList>
    </citation>
    <scope>NUCLEOTIDE SEQUENCE</scope>
    <source>
        <strain evidence="2">SpSt-667</strain>
    </source>
</reference>
<feature type="transmembrane region" description="Helical" evidence="1">
    <location>
        <begin position="112"/>
        <end position="145"/>
    </location>
</feature>
<keyword evidence="1" id="KW-0472">Membrane</keyword>
<keyword evidence="1" id="KW-1133">Transmembrane helix</keyword>
<proteinExistence type="predicted"/>
<evidence type="ECO:0008006" key="3">
    <source>
        <dbReference type="Google" id="ProtNLM"/>
    </source>
</evidence>
<sequence length="583" mass="66100">MVIKASSRPYSRREFLICFIVTLLVVICETAVLTLNVDKVRVTSIKDIIYTPLNFVIYMAYVLSVILIPIVSIYVADFMIKLREIYRFYIIKSLELESMEFARKWSKIIPTLIPIAFLLIIVSVLNGIYLLVLLALIPFSIYMVLILKPVYDVYNHSRKIDVELPWFLVLLITLESVRANIKLLIDRLRNVRILPAIAKELIIVDRDSRLYGLSHISSIIGRASTTPNAKLSSVLSGYASHLRSGGDVVSWLKSKLNELLIINEFSLKLYSERMSSVFGQLMIATYAILPLITMTMFVINAYLTVALIISITPLLVILVYISQPRSLNSIHALKLISVPLIVLVSVSVILYRIVGAHSMAIAWILALAVSYRYSEILKEIEILDKDSIEITKTMVELKENGYDVASAFEYIIATGAIHKITKEKLRTALIMLCQGIPLTFVAIRIPSPSFLFRFMLFTLGLTQECGNNDPEVFQTLHEYITKIKALRSGVEKTSRFFDVFAFINVFIVIWIWKSLKPLYESITVWGLPSSISPSFDVLYSILYISLLGYTLVSSTLRRGLPFLELRSILFLLVVLIITPLAML</sequence>
<gene>
    <name evidence="2" type="ORF">ENU41_00980</name>
</gene>
<evidence type="ECO:0000313" key="2">
    <source>
        <dbReference type="EMBL" id="HGQ35239.1"/>
    </source>
</evidence>
<organism evidence="2">
    <name type="scientific">Ignisphaera aggregans</name>
    <dbReference type="NCBI Taxonomy" id="334771"/>
    <lineage>
        <taxon>Archaea</taxon>
        <taxon>Thermoproteota</taxon>
        <taxon>Thermoprotei</taxon>
        <taxon>Desulfurococcales</taxon>
        <taxon>Desulfurococcaceae</taxon>
        <taxon>Ignisphaera</taxon>
    </lineage>
</organism>
<feature type="transmembrane region" description="Helical" evidence="1">
    <location>
        <begin position="537"/>
        <end position="556"/>
    </location>
</feature>
<keyword evidence="1" id="KW-0812">Transmembrane</keyword>
<dbReference type="InterPro" id="IPR056569">
    <property type="entry name" value="ArlJ-like"/>
</dbReference>
<protein>
    <recommendedName>
        <fullName evidence="3">Type II secretion system protein GspF domain-containing protein</fullName>
    </recommendedName>
</protein>
<dbReference type="EMBL" id="DTCK01000008">
    <property type="protein sequence ID" value="HGQ35239.1"/>
    <property type="molecule type" value="Genomic_DNA"/>
</dbReference>